<reference evidence="10 11" key="1">
    <citation type="submission" date="2016-10" db="EMBL/GenBank/DDBJ databases">
        <authorList>
            <person name="de Groot N.N."/>
        </authorList>
    </citation>
    <scope>NUCLEOTIDE SEQUENCE [LARGE SCALE GENOMIC DNA]</scope>
    <source>
        <strain evidence="10 11">DSM 15283</strain>
    </source>
</reference>
<dbReference type="GO" id="GO:0016763">
    <property type="term" value="F:pentosyltransferase activity"/>
    <property type="evidence" value="ECO:0007669"/>
    <property type="project" value="TreeGrafter"/>
</dbReference>
<evidence type="ECO:0000256" key="7">
    <source>
        <dbReference type="ARBA" id="ARBA00023136"/>
    </source>
</evidence>
<keyword evidence="6 8" id="KW-1133">Transmembrane helix</keyword>
<dbReference type="GO" id="GO:0009103">
    <property type="term" value="P:lipopolysaccharide biosynthetic process"/>
    <property type="evidence" value="ECO:0007669"/>
    <property type="project" value="UniProtKB-ARBA"/>
</dbReference>
<feature type="transmembrane region" description="Helical" evidence="8">
    <location>
        <begin position="161"/>
        <end position="189"/>
    </location>
</feature>
<evidence type="ECO:0000256" key="6">
    <source>
        <dbReference type="ARBA" id="ARBA00022989"/>
    </source>
</evidence>
<dbReference type="EMBL" id="FOTQ01000003">
    <property type="protein sequence ID" value="SFM04075.1"/>
    <property type="molecule type" value="Genomic_DNA"/>
</dbReference>
<evidence type="ECO:0000259" key="9">
    <source>
        <dbReference type="Pfam" id="PF13231"/>
    </source>
</evidence>
<proteinExistence type="predicted"/>
<dbReference type="PANTHER" id="PTHR33908:SF11">
    <property type="entry name" value="MEMBRANE PROTEIN"/>
    <property type="match status" value="1"/>
</dbReference>
<feature type="transmembrane region" description="Helical" evidence="8">
    <location>
        <begin position="282"/>
        <end position="300"/>
    </location>
</feature>
<comment type="subcellular location">
    <subcellularLocation>
        <location evidence="1">Cell membrane</location>
        <topology evidence="1">Multi-pass membrane protein</topology>
    </subcellularLocation>
</comment>
<dbReference type="Pfam" id="PF13231">
    <property type="entry name" value="PMT_2"/>
    <property type="match status" value="1"/>
</dbReference>
<keyword evidence="3" id="KW-0328">Glycosyltransferase</keyword>
<accession>A0A1I4MM28</accession>
<feature type="transmembrane region" description="Helical" evidence="8">
    <location>
        <begin position="110"/>
        <end position="129"/>
    </location>
</feature>
<dbReference type="PANTHER" id="PTHR33908">
    <property type="entry name" value="MANNOSYLTRANSFERASE YKCB-RELATED"/>
    <property type="match status" value="1"/>
</dbReference>
<evidence type="ECO:0000256" key="5">
    <source>
        <dbReference type="ARBA" id="ARBA00022692"/>
    </source>
</evidence>
<dbReference type="RefSeq" id="WP_093093610.1">
    <property type="nucleotide sequence ID" value="NZ_FOTQ01000003.1"/>
</dbReference>
<feature type="transmembrane region" description="Helical" evidence="8">
    <location>
        <begin position="79"/>
        <end position="98"/>
    </location>
</feature>
<feature type="transmembrane region" description="Helical" evidence="8">
    <location>
        <begin position="306"/>
        <end position="324"/>
    </location>
</feature>
<name>A0A1I4MM28_9RHOB</name>
<evidence type="ECO:0000313" key="11">
    <source>
        <dbReference type="Proteomes" id="UP000199144"/>
    </source>
</evidence>
<keyword evidence="5 8" id="KW-0812">Transmembrane</keyword>
<dbReference type="InterPro" id="IPR050297">
    <property type="entry name" value="LipidA_mod_glycosyltrf_83"/>
</dbReference>
<dbReference type="STRING" id="254406.SAMN04488042_103142"/>
<feature type="transmembrane region" description="Helical" evidence="8">
    <location>
        <begin position="336"/>
        <end position="356"/>
    </location>
</feature>
<protein>
    <submittedName>
        <fullName evidence="10">4-amino-4-deoxy-L-arabinose transferase</fullName>
    </submittedName>
</protein>
<evidence type="ECO:0000256" key="1">
    <source>
        <dbReference type="ARBA" id="ARBA00004651"/>
    </source>
</evidence>
<dbReference type="OrthoDB" id="9811222at2"/>
<evidence type="ECO:0000256" key="2">
    <source>
        <dbReference type="ARBA" id="ARBA00022475"/>
    </source>
</evidence>
<evidence type="ECO:0000256" key="3">
    <source>
        <dbReference type="ARBA" id="ARBA00022676"/>
    </source>
</evidence>
<keyword evidence="2" id="KW-1003">Cell membrane</keyword>
<sequence>MPLAESRDWLKPTLVAVGLITLLRVVALWGSPTDLYVDESQYWLWGQNFDFGYYSKPPMIGWVLRLFDELAIHRSAFTVRLPAPLFHGITALILGAWAQSLAPAHRMAGLWVAMAYLSLPIVAVGSFLISTDTIMAPFLAGALLFYWRLCAGGTARDAILGGLLLGCAFLSKYAAIYFLPGALIAYLIIPSMRPRAGLLALYALAFLAAASPNILWNFANDLTTVSHTMDNAAWLKAESAGPKPSLPRAFEFIASQFLVFGPVFMVLWIAALRAPAPGRQRALIWFSIPVWTIVLIQAFMSRAYANWAFAAIPAATIAALLFALDRGRIRTLWAGIALNAVVCVAIPLMTLFPTLITDAKGQPLAKRYVNVADITHDAIATARAEGLTVIVGKHRGILADFFFTGADSDMTFYATPPKGAPNHYYQQKKALPADLTGPVLFVTDDAALTCNGETLTPVVDLSQEIGSWAGKPFPAYVIDAECLR</sequence>
<keyword evidence="4 10" id="KW-0808">Transferase</keyword>
<evidence type="ECO:0000256" key="4">
    <source>
        <dbReference type="ARBA" id="ARBA00022679"/>
    </source>
</evidence>
<organism evidence="10 11">
    <name type="scientific">Shimia aestuarii</name>
    <dbReference type="NCBI Taxonomy" id="254406"/>
    <lineage>
        <taxon>Bacteria</taxon>
        <taxon>Pseudomonadati</taxon>
        <taxon>Pseudomonadota</taxon>
        <taxon>Alphaproteobacteria</taxon>
        <taxon>Rhodobacterales</taxon>
        <taxon>Roseobacteraceae</taxon>
    </lineage>
</organism>
<dbReference type="GO" id="GO:0005886">
    <property type="term" value="C:plasma membrane"/>
    <property type="evidence" value="ECO:0007669"/>
    <property type="project" value="UniProtKB-SubCell"/>
</dbReference>
<dbReference type="Proteomes" id="UP000199144">
    <property type="component" value="Unassembled WGS sequence"/>
</dbReference>
<gene>
    <name evidence="10" type="ORF">SAMN04488042_103142</name>
</gene>
<evidence type="ECO:0000256" key="8">
    <source>
        <dbReference type="SAM" id="Phobius"/>
    </source>
</evidence>
<dbReference type="AlphaFoldDB" id="A0A1I4MM28"/>
<dbReference type="InterPro" id="IPR038731">
    <property type="entry name" value="RgtA/B/C-like"/>
</dbReference>
<feature type="transmembrane region" description="Helical" evidence="8">
    <location>
        <begin position="252"/>
        <end position="270"/>
    </location>
</feature>
<feature type="domain" description="Glycosyltransferase RgtA/B/C/D-like" evidence="9">
    <location>
        <begin position="55"/>
        <end position="216"/>
    </location>
</feature>
<evidence type="ECO:0000313" key="10">
    <source>
        <dbReference type="EMBL" id="SFM04075.1"/>
    </source>
</evidence>
<feature type="transmembrane region" description="Helical" evidence="8">
    <location>
        <begin position="12"/>
        <end position="31"/>
    </location>
</feature>
<keyword evidence="11" id="KW-1185">Reference proteome</keyword>
<feature type="transmembrane region" description="Helical" evidence="8">
    <location>
        <begin position="196"/>
        <end position="219"/>
    </location>
</feature>
<keyword evidence="7 8" id="KW-0472">Membrane</keyword>